<dbReference type="Proteomes" id="UP000887565">
    <property type="component" value="Unplaced"/>
</dbReference>
<feature type="compositionally biased region" description="Low complexity" evidence="1">
    <location>
        <begin position="454"/>
        <end position="467"/>
    </location>
</feature>
<sequence length="1071" mass="118787">MGSKQTRLASSHSDTSSNISTTQRIHNKAEFWEDASDLCSVEKYSVDLSFANEQPHQGCFPVTNQAFVSSTLDLDKISFESDINSPLDNVPPNFTSTRRPCYNQQQQCSCANHQNLTNSRQTCQFFKNSAQKFYPSSDASSSSSRPFMITKNSHLSATGEDNDEEEHAGNEEDCCESPHQTSTGCCRLTNATWHWQSSENLTFLANCKNNALEDNRRNVNIIRSSLRNSHLSKNGSGNNHSSSSCNLNMLGAANSSGSGCGVDIPASTRHNKNMLLNSAVSKNGQQQRKKLFPSDHSNNKKNVGSSSLINVMPHLEESCRMTNNLFVALYDFESMSDEQLPVMKEVGKELNRTICYSTNKDVKHCAKIKPLATNFQLVDSAKFESLGDESSATNSMSDLPLLNRSSIVNRSYRPRPTDKSTGKDQKLSESQRHSLVAEHLIENSDLNERESSEQENSSCPASQSVSSQDKKIFDSEVVSRSNLTGKKLENKPPTMPRPQPSVKPIQSTISTKNNLKSLINNNRSPSNKDAVENSRAFLDEKTVRRAASKFGTLPKNDRIDAFLDSLKSAIVATGDDHHIDGKKINECANIGHQVSNEQRSSSPLLGRVKKLNYVIHQRSVSNDSEVDLKVGSEDFLRQLKERLKSDKVKSSTLKPKSELPSENVIDSIDINIRKIPANLNSPPFVKKSQTSLSSCNGPPPFLRSKSAHMIPSFRPLKRNTCQMIDNLHINHDQSSSSKVQSSCSSTTVEDFMEQKFRKNDTKTKRTDTFLEDLKFNEKQNLIRSASKNEQSKQTGKSNHPVVQTARIRQLNKVAPLQYHRTLKETTSQNDALIVDEIAETGTEDSDKSTQESSLTAPSTSHSTFRFNDETAQPNNPVVRSARRVNLRSADSVSIPNKIQIEQAQISKLNISPSATTAVSSVAVQSSILRTSSARDASKNDECNVTSSLSPIQSRCLLNQNANPYRWSYTDKVASVDPRENEEKLPSTFENNPAKPPRAIVRPVVPPRNRNLAQTTTTDVLLAASEKQSTVNSGENSTTTMFESSNAVNKQTIVELYKSLRCSIDELKQISN</sequence>
<dbReference type="AlphaFoldDB" id="A0A915HJD6"/>
<accession>A0A915HJD6</accession>
<feature type="region of interest" description="Disordered" evidence="1">
    <location>
        <begin position="784"/>
        <end position="804"/>
    </location>
</feature>
<dbReference type="WBParaSite" id="nRc.2.0.1.t01436-RA">
    <property type="protein sequence ID" value="nRc.2.0.1.t01436-RA"/>
    <property type="gene ID" value="nRc.2.0.1.g01436"/>
</dbReference>
<organism evidence="2 3">
    <name type="scientific">Romanomermis culicivorax</name>
    <name type="common">Nematode worm</name>
    <dbReference type="NCBI Taxonomy" id="13658"/>
    <lineage>
        <taxon>Eukaryota</taxon>
        <taxon>Metazoa</taxon>
        <taxon>Ecdysozoa</taxon>
        <taxon>Nematoda</taxon>
        <taxon>Enoplea</taxon>
        <taxon>Dorylaimia</taxon>
        <taxon>Mermithida</taxon>
        <taxon>Mermithoidea</taxon>
        <taxon>Mermithidae</taxon>
        <taxon>Romanomermis</taxon>
    </lineage>
</organism>
<feature type="compositionally biased region" description="Polar residues" evidence="1">
    <location>
        <begin position="850"/>
        <end position="874"/>
    </location>
</feature>
<feature type="compositionally biased region" description="Basic and acidic residues" evidence="1">
    <location>
        <begin position="415"/>
        <end position="452"/>
    </location>
</feature>
<feature type="compositionally biased region" description="Polar residues" evidence="1">
    <location>
        <begin position="504"/>
        <end position="527"/>
    </location>
</feature>
<feature type="compositionally biased region" description="Low complexity" evidence="1">
    <location>
        <begin position="10"/>
        <end position="22"/>
    </location>
</feature>
<evidence type="ECO:0000313" key="2">
    <source>
        <dbReference type="Proteomes" id="UP000887565"/>
    </source>
</evidence>
<feature type="region of interest" description="Disordered" evidence="1">
    <location>
        <begin position="405"/>
        <end position="531"/>
    </location>
</feature>
<name>A0A915HJD6_ROMCU</name>
<reference evidence="3" key="1">
    <citation type="submission" date="2022-11" db="UniProtKB">
        <authorList>
            <consortium name="WormBaseParasite"/>
        </authorList>
    </citation>
    <scope>IDENTIFICATION</scope>
</reference>
<feature type="region of interest" description="Disordered" evidence="1">
    <location>
        <begin position="840"/>
        <end position="874"/>
    </location>
</feature>
<feature type="compositionally biased region" description="Polar residues" evidence="1">
    <location>
        <begin position="784"/>
        <end position="801"/>
    </location>
</feature>
<feature type="region of interest" description="Disordered" evidence="1">
    <location>
        <begin position="280"/>
        <end position="305"/>
    </location>
</feature>
<keyword evidence="2" id="KW-1185">Reference proteome</keyword>
<evidence type="ECO:0000256" key="1">
    <source>
        <dbReference type="SAM" id="MobiDB-lite"/>
    </source>
</evidence>
<feature type="region of interest" description="Disordered" evidence="1">
    <location>
        <begin position="1"/>
        <end position="23"/>
    </location>
</feature>
<proteinExistence type="predicted"/>
<protein>
    <submittedName>
        <fullName evidence="3">Uncharacterized protein</fullName>
    </submittedName>
</protein>
<evidence type="ECO:0000313" key="3">
    <source>
        <dbReference type="WBParaSite" id="nRc.2.0.1.t01436-RA"/>
    </source>
</evidence>